<proteinExistence type="inferred from homology"/>
<organism evidence="6 7">
    <name type="scientific">Buchananella hordeovulneris</name>
    <dbReference type="NCBI Taxonomy" id="52770"/>
    <lineage>
        <taxon>Bacteria</taxon>
        <taxon>Bacillati</taxon>
        <taxon>Actinomycetota</taxon>
        <taxon>Actinomycetes</taxon>
        <taxon>Actinomycetales</taxon>
        <taxon>Actinomycetaceae</taxon>
        <taxon>Buchananella</taxon>
    </lineage>
</organism>
<comment type="caution">
    <text evidence="6">The sequence shown here is derived from an EMBL/GenBank/DDBJ whole genome shotgun (WGS) entry which is preliminary data.</text>
</comment>
<dbReference type="InterPro" id="IPR003439">
    <property type="entry name" value="ABC_transporter-like_ATP-bd"/>
</dbReference>
<dbReference type="Gene3D" id="3.40.50.300">
    <property type="entry name" value="P-loop containing nucleotide triphosphate hydrolases"/>
    <property type="match status" value="1"/>
</dbReference>
<dbReference type="InterPro" id="IPR003593">
    <property type="entry name" value="AAA+_ATPase"/>
</dbReference>
<dbReference type="Proteomes" id="UP000185612">
    <property type="component" value="Unassembled WGS sequence"/>
</dbReference>
<dbReference type="RefSeq" id="WP_073823445.1">
    <property type="nucleotide sequence ID" value="NZ_JAUNKL010000012.1"/>
</dbReference>
<evidence type="ECO:0000313" key="6">
    <source>
        <dbReference type="EMBL" id="OKL52032.1"/>
    </source>
</evidence>
<reference evidence="7" key="1">
    <citation type="submission" date="2016-12" db="EMBL/GenBank/DDBJ databases">
        <authorList>
            <person name="Meng X."/>
        </authorList>
    </citation>
    <scope>NUCLEOTIDE SEQUENCE [LARGE SCALE GENOMIC DNA]</scope>
    <source>
        <strain evidence="7">DSM 20732</strain>
    </source>
</reference>
<name>A0A1Q5PX43_9ACTO</name>
<protein>
    <recommendedName>
        <fullName evidence="5">ABC transporter domain-containing protein</fullName>
    </recommendedName>
</protein>
<evidence type="ECO:0000256" key="2">
    <source>
        <dbReference type="ARBA" id="ARBA00022448"/>
    </source>
</evidence>
<feature type="domain" description="ABC transporter" evidence="5">
    <location>
        <begin position="19"/>
        <end position="247"/>
    </location>
</feature>
<dbReference type="SUPFAM" id="SSF52540">
    <property type="entry name" value="P-loop containing nucleoside triphosphate hydrolases"/>
    <property type="match status" value="1"/>
</dbReference>
<dbReference type="OrthoDB" id="5296765at2"/>
<keyword evidence="7" id="KW-1185">Reference proteome</keyword>
<comment type="similarity">
    <text evidence="1">Belongs to the ABC transporter superfamily.</text>
</comment>
<dbReference type="PANTHER" id="PTHR42734:SF17">
    <property type="entry name" value="METAL TRANSPORT SYSTEM ATP-BINDING PROTEIN TM_0124-RELATED"/>
    <property type="match status" value="1"/>
</dbReference>
<evidence type="ECO:0000256" key="1">
    <source>
        <dbReference type="ARBA" id="ARBA00005417"/>
    </source>
</evidence>
<dbReference type="PROSITE" id="PS00211">
    <property type="entry name" value="ABC_TRANSPORTER_1"/>
    <property type="match status" value="1"/>
</dbReference>
<keyword evidence="3" id="KW-0547">Nucleotide-binding</keyword>
<evidence type="ECO:0000313" key="7">
    <source>
        <dbReference type="Proteomes" id="UP000185612"/>
    </source>
</evidence>
<evidence type="ECO:0000256" key="4">
    <source>
        <dbReference type="ARBA" id="ARBA00022840"/>
    </source>
</evidence>
<dbReference type="SMART" id="SM00382">
    <property type="entry name" value="AAA"/>
    <property type="match status" value="1"/>
</dbReference>
<dbReference type="PANTHER" id="PTHR42734">
    <property type="entry name" value="METAL TRANSPORT SYSTEM ATP-BINDING PROTEIN TM_0124-RELATED"/>
    <property type="match status" value="1"/>
</dbReference>
<dbReference type="InterPro" id="IPR050153">
    <property type="entry name" value="Metal_Ion_Import_ABC"/>
</dbReference>
<accession>A0A1Q5PX43</accession>
<dbReference type="AlphaFoldDB" id="A0A1Q5PX43"/>
<gene>
    <name evidence="6" type="ORF">BSZ40_03640</name>
</gene>
<evidence type="ECO:0000256" key="3">
    <source>
        <dbReference type="ARBA" id="ARBA00022741"/>
    </source>
</evidence>
<dbReference type="EMBL" id="MQVS01000003">
    <property type="protein sequence ID" value="OKL52032.1"/>
    <property type="molecule type" value="Genomic_DNA"/>
</dbReference>
<evidence type="ECO:0000259" key="5">
    <source>
        <dbReference type="PROSITE" id="PS50893"/>
    </source>
</evidence>
<dbReference type="InterPro" id="IPR017871">
    <property type="entry name" value="ABC_transporter-like_CS"/>
</dbReference>
<keyword evidence="4" id="KW-0067">ATP-binding</keyword>
<dbReference type="GO" id="GO:0016887">
    <property type="term" value="F:ATP hydrolysis activity"/>
    <property type="evidence" value="ECO:0007669"/>
    <property type="project" value="InterPro"/>
</dbReference>
<sequence>MPAASLSAPAPQAGRAAVLAAHRVSVALEGNVILHSIDLSVAAGQFVALLGANGSGKSTLARACVGILPCQEGRVELFGSDLAANRSPLDRVGYVPQRQTAPSALPATAFEVVASGLRTRSLFARLGRAEKRQRVMAALTEVALAHRAHEPVSIFSGGQAQRVLVARALVRQPQLLVLDEPLTGMDAHSRENLAATLTRLRQRGTAILCVLHEPGELGPLIDQAVRLAGGHIHSVEMLPRLQEDACF</sequence>
<dbReference type="PROSITE" id="PS50893">
    <property type="entry name" value="ABC_TRANSPORTER_2"/>
    <property type="match status" value="1"/>
</dbReference>
<dbReference type="STRING" id="52770.BSZ40_03640"/>
<dbReference type="InParanoid" id="A0A1Q5PX43"/>
<dbReference type="Pfam" id="PF00005">
    <property type="entry name" value="ABC_tran"/>
    <property type="match status" value="1"/>
</dbReference>
<dbReference type="GO" id="GO:0005524">
    <property type="term" value="F:ATP binding"/>
    <property type="evidence" value="ECO:0007669"/>
    <property type="project" value="UniProtKB-KW"/>
</dbReference>
<dbReference type="InterPro" id="IPR027417">
    <property type="entry name" value="P-loop_NTPase"/>
</dbReference>
<keyword evidence="2" id="KW-0813">Transport</keyword>